<feature type="transmembrane region" description="Helical" evidence="1">
    <location>
        <begin position="58"/>
        <end position="82"/>
    </location>
</feature>
<gene>
    <name evidence="2" type="ORF">LMG28138_00440</name>
</gene>
<dbReference type="AlphaFoldDB" id="A0A6S7AUD6"/>
<keyword evidence="1" id="KW-0472">Membrane</keyword>
<reference evidence="2 3" key="1">
    <citation type="submission" date="2020-04" db="EMBL/GenBank/DDBJ databases">
        <authorList>
            <person name="De Canck E."/>
        </authorList>
    </citation>
    <scope>NUCLEOTIDE SEQUENCE [LARGE SCALE GENOMIC DNA]</scope>
    <source>
        <strain evidence="2 3">LMG 28138</strain>
    </source>
</reference>
<accession>A0A6S7AUD6</accession>
<evidence type="ECO:0000313" key="2">
    <source>
        <dbReference type="EMBL" id="CAB3778258.1"/>
    </source>
</evidence>
<dbReference type="RefSeq" id="WP_175103014.1">
    <property type="nucleotide sequence ID" value="NZ_CADIKM010000002.1"/>
</dbReference>
<dbReference type="EMBL" id="CADIKM010000002">
    <property type="protein sequence ID" value="CAB3778258.1"/>
    <property type="molecule type" value="Genomic_DNA"/>
</dbReference>
<proteinExistence type="predicted"/>
<protein>
    <submittedName>
        <fullName evidence="2">Uncharacterized protein</fullName>
    </submittedName>
</protein>
<evidence type="ECO:0000256" key="1">
    <source>
        <dbReference type="SAM" id="Phobius"/>
    </source>
</evidence>
<keyword evidence="1" id="KW-1133">Transmembrane helix</keyword>
<keyword evidence="1" id="KW-0812">Transmembrane</keyword>
<dbReference type="Proteomes" id="UP000494115">
    <property type="component" value="Unassembled WGS sequence"/>
</dbReference>
<name>A0A6S7AUD6_9BURK</name>
<keyword evidence="3" id="KW-1185">Reference proteome</keyword>
<sequence>MNAEANEAKRRETKQDWLRAQASRAEELRESRRANPVTSLVANWLGTTEARLSLLLDFAYVVVLEGTACFAWYFAGLGAAALGRKAVASDRNATSSQPEAVAPIPKATPVGCIEQTAIHAATIAEGESVANDVSPGSAMSEDDLMVAKIHEAVVAGRLKRNLASIRKFL</sequence>
<evidence type="ECO:0000313" key="3">
    <source>
        <dbReference type="Proteomes" id="UP000494115"/>
    </source>
</evidence>
<organism evidence="2 3">
    <name type="scientific">Pararobbsia alpina</name>
    <dbReference type="NCBI Taxonomy" id="621374"/>
    <lineage>
        <taxon>Bacteria</taxon>
        <taxon>Pseudomonadati</taxon>
        <taxon>Pseudomonadota</taxon>
        <taxon>Betaproteobacteria</taxon>
        <taxon>Burkholderiales</taxon>
        <taxon>Burkholderiaceae</taxon>
        <taxon>Pararobbsia</taxon>
    </lineage>
</organism>